<accession>A0A143DAU5</accession>
<dbReference type="EMBL" id="CP014525">
    <property type="protein sequence ID" value="AMW33845.1"/>
    <property type="molecule type" value="Genomic_DNA"/>
</dbReference>
<dbReference type="RefSeq" id="WP_066131819.1">
    <property type="nucleotide sequence ID" value="NZ_CP014525.1"/>
</dbReference>
<keyword evidence="3" id="KW-1185">Reference proteome</keyword>
<protein>
    <recommendedName>
        <fullName evidence="1">Flagellar protein FlgJ N-terminal domain-containing protein</fullName>
    </recommendedName>
</protein>
<dbReference type="GeneID" id="53315581"/>
<evidence type="ECO:0000313" key="2">
    <source>
        <dbReference type="EMBL" id="AMW33845.1"/>
    </source>
</evidence>
<gene>
    <name evidence="2" type="ORF">AY555_00185</name>
</gene>
<evidence type="ECO:0000313" key="3">
    <source>
        <dbReference type="Proteomes" id="UP000076066"/>
    </source>
</evidence>
<dbReference type="STRING" id="1549855.AY555_00185"/>
<dbReference type="AlphaFoldDB" id="A0A143DAU5"/>
<dbReference type="InterPro" id="IPR019301">
    <property type="entry name" value="Flagellar_prot_FlgJ_N"/>
</dbReference>
<name>A0A143DAU5_9PROT</name>
<dbReference type="Proteomes" id="UP000076066">
    <property type="component" value="Chromosome"/>
</dbReference>
<evidence type="ECO:0000259" key="1">
    <source>
        <dbReference type="Pfam" id="PF10135"/>
    </source>
</evidence>
<dbReference type="Pfam" id="PF10135">
    <property type="entry name" value="Rod-binding"/>
    <property type="match status" value="1"/>
</dbReference>
<proteinExistence type="predicted"/>
<dbReference type="OrthoDB" id="7862954at2"/>
<sequence>MVPLADTSLVYSSARHQNELAALSNHAAGKNLDKVQAAAESFESFFLSQALQAMFAGIKTNETFGGGIGEDKWRSLLIDEYGKSIAKAGGIGLADHVVKAMLQAQETTP</sequence>
<dbReference type="KEGG" id="hjo:AY555_00185"/>
<reference evidence="2 3" key="1">
    <citation type="submission" date="2016-02" db="EMBL/GenBank/DDBJ databases">
        <title>Complete Genome of H5569, the type strain of the newly described species Haematospirillium jordaniae.</title>
        <authorList>
            <person name="Nicholson A.C."/>
            <person name="Humrighouse B.W."/>
            <person name="Loparov V."/>
            <person name="McQuiston J.R."/>
        </authorList>
    </citation>
    <scope>NUCLEOTIDE SEQUENCE [LARGE SCALE GENOMIC DNA]</scope>
    <source>
        <strain evidence="2 3">H5569</strain>
    </source>
</reference>
<organism evidence="2 3">
    <name type="scientific">Haematospirillum jordaniae</name>
    <dbReference type="NCBI Taxonomy" id="1549855"/>
    <lineage>
        <taxon>Bacteria</taxon>
        <taxon>Pseudomonadati</taxon>
        <taxon>Pseudomonadota</taxon>
        <taxon>Alphaproteobacteria</taxon>
        <taxon>Rhodospirillales</taxon>
        <taxon>Novispirillaceae</taxon>
        <taxon>Haematospirillum</taxon>
    </lineage>
</organism>
<feature type="domain" description="Flagellar protein FlgJ N-terminal" evidence="1">
    <location>
        <begin position="53"/>
        <end position="99"/>
    </location>
</feature>